<name>A0A6H1P7R2_PRIMG</name>
<reference evidence="1 2" key="2">
    <citation type="submission" date="2020-04" db="EMBL/GenBank/DDBJ databases">
        <authorList>
            <person name="Fomenkov A."/>
            <person name="Anton B.P."/>
            <person name="Roberts R.J."/>
        </authorList>
    </citation>
    <scope>NUCLEOTIDE SEQUENCE [LARGE SCALE GENOMIC DNA]</scope>
    <source>
        <strain evidence="1 2">S2</strain>
    </source>
</reference>
<dbReference type="AlphaFoldDB" id="A0A6H1P7R2"/>
<dbReference type="Proteomes" id="UP000501868">
    <property type="component" value="Chromosome"/>
</dbReference>
<reference evidence="1 2" key="1">
    <citation type="submission" date="2020-04" db="EMBL/GenBank/DDBJ databases">
        <title>Genome-Wide Identification of 5-Methylcytosine Sites in Bacterial Genomes By High-Throughput Sequencing of MspJI Restriction Fragments.</title>
        <authorList>
            <person name="Wu V."/>
        </authorList>
    </citation>
    <scope>NUCLEOTIDE SEQUENCE [LARGE SCALE GENOMIC DNA]</scope>
    <source>
        <strain evidence="1 2">S2</strain>
    </source>
</reference>
<protein>
    <submittedName>
        <fullName evidence="1">Uncharacterized protein</fullName>
    </submittedName>
</protein>
<organism evidence="1 2">
    <name type="scientific">Priestia megaterium</name>
    <name type="common">Bacillus megaterium</name>
    <dbReference type="NCBI Taxonomy" id="1404"/>
    <lineage>
        <taxon>Bacteria</taxon>
        <taxon>Bacillati</taxon>
        <taxon>Bacillota</taxon>
        <taxon>Bacilli</taxon>
        <taxon>Bacillales</taxon>
        <taxon>Bacillaceae</taxon>
        <taxon>Priestia</taxon>
    </lineage>
</organism>
<accession>A0A6H1P7R2</accession>
<dbReference type="EMBL" id="CP051128">
    <property type="protein sequence ID" value="QIZ09427.1"/>
    <property type="molecule type" value="Genomic_DNA"/>
</dbReference>
<evidence type="ECO:0000313" key="1">
    <source>
        <dbReference type="EMBL" id="QIZ09427.1"/>
    </source>
</evidence>
<gene>
    <name evidence="1" type="ORF">HFZ78_24325</name>
</gene>
<sequence length="102" mass="11861">MYSTEVNKKIESIAHPKVQNIIRTCVEQGCVFKPHPSNPNLVNLFDPVLRKNIIGDINLLSERGYFTLEVENGRFKTFRNEVMGLDINKADFEDKVLRRLKR</sequence>
<evidence type="ECO:0000313" key="2">
    <source>
        <dbReference type="Proteomes" id="UP000501868"/>
    </source>
</evidence>
<proteinExistence type="predicted"/>